<protein>
    <submittedName>
        <fullName evidence="5">NOB1 family endonuclease</fullName>
    </submittedName>
</protein>
<dbReference type="PANTHER" id="PTHR12814">
    <property type="entry name" value="RNA-BINDING PROTEIN NOB1"/>
    <property type="match status" value="1"/>
</dbReference>
<dbReference type="AlphaFoldDB" id="A0AAV3SY77"/>
<keyword evidence="2" id="KW-0479">Metal-binding</keyword>
<comment type="caution">
    <text evidence="5">The sequence shown here is derived from an EMBL/GenBank/DDBJ whole genome shotgun (WGS) entry which is preliminary data.</text>
</comment>
<dbReference type="Gene3D" id="3.40.50.1010">
    <property type="entry name" value="5'-nuclease"/>
    <property type="match status" value="1"/>
</dbReference>
<dbReference type="CDD" id="cd09876">
    <property type="entry name" value="PIN_Nob1-like"/>
    <property type="match status" value="1"/>
</dbReference>
<evidence type="ECO:0000313" key="5">
    <source>
        <dbReference type="EMBL" id="GAA0647445.1"/>
    </source>
</evidence>
<evidence type="ECO:0000259" key="4">
    <source>
        <dbReference type="Pfam" id="PF17146"/>
    </source>
</evidence>
<dbReference type="Pfam" id="PF17146">
    <property type="entry name" value="PIN_6"/>
    <property type="match status" value="1"/>
</dbReference>
<dbReference type="EMBL" id="BAAADU010000002">
    <property type="protein sequence ID" value="GAA0647445.1"/>
    <property type="molecule type" value="Genomic_DNA"/>
</dbReference>
<dbReference type="SUPFAM" id="SSF88723">
    <property type="entry name" value="PIN domain-like"/>
    <property type="match status" value="1"/>
</dbReference>
<dbReference type="InterPro" id="IPR033411">
    <property type="entry name" value="Ribonuclease_PIN"/>
</dbReference>
<evidence type="ECO:0000256" key="2">
    <source>
        <dbReference type="ARBA" id="ARBA00022723"/>
    </source>
</evidence>
<keyword evidence="6" id="KW-1185">Reference proteome</keyword>
<dbReference type="GO" id="GO:0016787">
    <property type="term" value="F:hydrolase activity"/>
    <property type="evidence" value="ECO:0007669"/>
    <property type="project" value="UniProtKB-KW"/>
</dbReference>
<dbReference type="Proteomes" id="UP001500194">
    <property type="component" value="Unassembled WGS sequence"/>
</dbReference>
<dbReference type="Gene3D" id="2.20.28.10">
    <property type="match status" value="1"/>
</dbReference>
<keyword evidence="5" id="KW-0255">Endonuclease</keyword>
<evidence type="ECO:0000256" key="1">
    <source>
        <dbReference type="ARBA" id="ARBA00022722"/>
    </source>
</evidence>
<keyword evidence="3" id="KW-0378">Hydrolase</keyword>
<name>A0AAV3SY77_9EURY</name>
<evidence type="ECO:0000256" key="3">
    <source>
        <dbReference type="ARBA" id="ARBA00022801"/>
    </source>
</evidence>
<evidence type="ECO:0000313" key="6">
    <source>
        <dbReference type="Proteomes" id="UP001500194"/>
    </source>
</evidence>
<gene>
    <name evidence="5" type="ORF">GCM10009019_07360</name>
</gene>
<dbReference type="GO" id="GO:0030490">
    <property type="term" value="P:maturation of SSU-rRNA"/>
    <property type="evidence" value="ECO:0007669"/>
    <property type="project" value="TreeGrafter"/>
</dbReference>
<organism evidence="5 6">
    <name type="scientific">Salarchaeum japonicum</name>
    <dbReference type="NCBI Taxonomy" id="555573"/>
    <lineage>
        <taxon>Archaea</taxon>
        <taxon>Methanobacteriati</taxon>
        <taxon>Methanobacteriota</taxon>
        <taxon>Stenosarchaea group</taxon>
        <taxon>Halobacteria</taxon>
        <taxon>Halobacteriales</taxon>
        <taxon>Halobacteriaceae</taxon>
    </lineage>
</organism>
<dbReference type="InterPro" id="IPR039907">
    <property type="entry name" value="NOB1"/>
</dbReference>
<dbReference type="GeneID" id="68572142"/>
<dbReference type="GO" id="GO:0046872">
    <property type="term" value="F:metal ion binding"/>
    <property type="evidence" value="ECO:0007669"/>
    <property type="project" value="UniProtKB-KW"/>
</dbReference>
<accession>A0AAV3SY77</accession>
<feature type="domain" description="Ribonuclease PIN" evidence="4">
    <location>
        <begin position="3"/>
        <end position="85"/>
    </location>
</feature>
<keyword evidence="1" id="KW-0540">Nuclease</keyword>
<dbReference type="PANTHER" id="PTHR12814:SF2">
    <property type="entry name" value="RNA-BINDING PROTEIN NOB1"/>
    <property type="match status" value="1"/>
</dbReference>
<sequence>MRVLDSSAFIAGYETGDDVATIPLVREELTDTSTYRFDAMEGGGMRVHVPDEAAVNEARQAARRTGDLDTLSDTDLRLVAAAHELDAVLVTDDYAMQNVAADLGVAVDAVQQDGITEQREWVFQCQGCGRTFDDDRERCPVCGSSLTRKNPS</sequence>
<dbReference type="RefSeq" id="WP_227261555.1">
    <property type="nucleotide sequence ID" value="NZ_BAAADU010000002.1"/>
</dbReference>
<dbReference type="GO" id="GO:0030688">
    <property type="term" value="C:preribosome, small subunit precursor"/>
    <property type="evidence" value="ECO:0007669"/>
    <property type="project" value="TreeGrafter"/>
</dbReference>
<reference evidence="5 6" key="1">
    <citation type="journal article" date="2019" name="Int. J. Syst. Evol. Microbiol.">
        <title>The Global Catalogue of Microorganisms (GCM) 10K type strain sequencing project: providing services to taxonomists for standard genome sequencing and annotation.</title>
        <authorList>
            <consortium name="The Broad Institute Genomics Platform"/>
            <consortium name="The Broad Institute Genome Sequencing Center for Infectious Disease"/>
            <person name="Wu L."/>
            <person name="Ma J."/>
        </authorList>
    </citation>
    <scope>NUCLEOTIDE SEQUENCE [LARGE SCALE GENOMIC DNA]</scope>
    <source>
        <strain evidence="5 6">JCM 16327</strain>
    </source>
</reference>
<dbReference type="GO" id="GO:0004521">
    <property type="term" value="F:RNA endonuclease activity"/>
    <property type="evidence" value="ECO:0007669"/>
    <property type="project" value="TreeGrafter"/>
</dbReference>
<dbReference type="InterPro" id="IPR029060">
    <property type="entry name" value="PIN-like_dom_sf"/>
</dbReference>
<proteinExistence type="predicted"/>